<dbReference type="RefSeq" id="WP_163090294.1">
    <property type="nucleotide sequence ID" value="NZ_JAAGNA010000825.1"/>
</dbReference>
<evidence type="ECO:0000259" key="1">
    <source>
        <dbReference type="PROSITE" id="PS50995"/>
    </source>
</evidence>
<dbReference type="InterPro" id="IPR036388">
    <property type="entry name" value="WH-like_DNA-bd_sf"/>
</dbReference>
<dbReference type="SMART" id="SM00347">
    <property type="entry name" value="HTH_MARR"/>
    <property type="match status" value="1"/>
</dbReference>
<protein>
    <submittedName>
        <fullName evidence="2">Winged helix-turn-helix transcriptional regulator</fullName>
    </submittedName>
</protein>
<accession>A0A9X5HEN5</accession>
<dbReference type="PRINTS" id="PR00598">
    <property type="entry name" value="HTHMARR"/>
</dbReference>
<dbReference type="PROSITE" id="PS50995">
    <property type="entry name" value="HTH_MARR_2"/>
    <property type="match status" value="1"/>
</dbReference>
<comment type="caution">
    <text evidence="2">The sequence shown here is derived from an EMBL/GenBank/DDBJ whole genome shotgun (WGS) entry which is preliminary data.</text>
</comment>
<dbReference type="InterPro" id="IPR000835">
    <property type="entry name" value="HTH_MarR-typ"/>
</dbReference>
<evidence type="ECO:0000313" key="3">
    <source>
        <dbReference type="Proteomes" id="UP000471745"/>
    </source>
</evidence>
<sequence length="157" mass="17397">MATTATPDPAPAGPRPLTPDEEAVVRALPRLIHALPRAIDADMMREQRLPNTEYLALMHLSEAPERRLRMSELADACEMSLSGTTRVVQRLESQGFVRRTRCPDDARGWNAALTDAGLRRLEEAWPTNLAAVRRHFLDHLTGMDLGQLAAALHEVAT</sequence>
<dbReference type="AlphaFoldDB" id="A0A9X5HEN5"/>
<feature type="domain" description="HTH marR-type" evidence="1">
    <location>
        <begin position="21"/>
        <end position="157"/>
    </location>
</feature>
<proteinExistence type="predicted"/>
<dbReference type="Proteomes" id="UP000471745">
    <property type="component" value="Unassembled WGS sequence"/>
</dbReference>
<name>A0A9X5HEN5_9ACTN</name>
<dbReference type="PANTHER" id="PTHR33164:SF99">
    <property type="entry name" value="MARR FAMILY REGULATORY PROTEIN"/>
    <property type="match status" value="1"/>
</dbReference>
<organism evidence="2 3">
    <name type="scientific">Actinospica acidiphila</name>
    <dbReference type="NCBI Taxonomy" id="304899"/>
    <lineage>
        <taxon>Bacteria</taxon>
        <taxon>Bacillati</taxon>
        <taxon>Actinomycetota</taxon>
        <taxon>Actinomycetes</taxon>
        <taxon>Catenulisporales</taxon>
        <taxon>Actinospicaceae</taxon>
        <taxon>Actinospica</taxon>
    </lineage>
</organism>
<reference evidence="2 3" key="1">
    <citation type="submission" date="2020-01" db="EMBL/GenBank/DDBJ databases">
        <title>Insect and environment-associated Actinomycetes.</title>
        <authorList>
            <person name="Currrie C."/>
            <person name="Chevrette M."/>
            <person name="Carlson C."/>
            <person name="Stubbendieck R."/>
            <person name="Wendt-Pienkowski E."/>
        </authorList>
    </citation>
    <scope>NUCLEOTIDE SEQUENCE [LARGE SCALE GENOMIC DNA]</scope>
    <source>
        <strain evidence="2 3">SID8189</strain>
    </source>
</reference>
<dbReference type="EMBL" id="JAAGNA010000825">
    <property type="protein sequence ID" value="NEC51546.1"/>
    <property type="molecule type" value="Genomic_DNA"/>
</dbReference>
<dbReference type="GO" id="GO:0006950">
    <property type="term" value="P:response to stress"/>
    <property type="evidence" value="ECO:0007669"/>
    <property type="project" value="TreeGrafter"/>
</dbReference>
<gene>
    <name evidence="2" type="ORF">G3I18_23735</name>
</gene>
<dbReference type="GO" id="GO:0003700">
    <property type="term" value="F:DNA-binding transcription factor activity"/>
    <property type="evidence" value="ECO:0007669"/>
    <property type="project" value="InterPro"/>
</dbReference>
<dbReference type="PANTHER" id="PTHR33164">
    <property type="entry name" value="TRANSCRIPTIONAL REGULATOR, MARR FAMILY"/>
    <property type="match status" value="1"/>
</dbReference>
<keyword evidence="3" id="KW-1185">Reference proteome</keyword>
<dbReference type="Gene3D" id="1.10.10.10">
    <property type="entry name" value="Winged helix-like DNA-binding domain superfamily/Winged helix DNA-binding domain"/>
    <property type="match status" value="1"/>
</dbReference>
<evidence type="ECO:0000313" key="2">
    <source>
        <dbReference type="EMBL" id="NEC51546.1"/>
    </source>
</evidence>
<dbReference type="InterPro" id="IPR039422">
    <property type="entry name" value="MarR/SlyA-like"/>
</dbReference>
<dbReference type="SUPFAM" id="SSF46785">
    <property type="entry name" value="Winged helix' DNA-binding domain"/>
    <property type="match status" value="1"/>
</dbReference>
<dbReference type="InterPro" id="IPR036390">
    <property type="entry name" value="WH_DNA-bd_sf"/>
</dbReference>
<dbReference type="Pfam" id="PF12802">
    <property type="entry name" value="MarR_2"/>
    <property type="match status" value="1"/>
</dbReference>